<dbReference type="InterPro" id="IPR051198">
    <property type="entry name" value="BchE-like"/>
</dbReference>
<evidence type="ECO:0000259" key="7">
    <source>
        <dbReference type="PROSITE" id="PS51918"/>
    </source>
</evidence>
<dbReference type="InterPro" id="IPR007197">
    <property type="entry name" value="rSAM"/>
</dbReference>
<keyword evidence="5" id="KW-0411">Iron-sulfur</keyword>
<dbReference type="PANTHER" id="PTHR43409:SF16">
    <property type="entry name" value="SLR0320 PROTEIN"/>
    <property type="match status" value="1"/>
</dbReference>
<evidence type="ECO:0000313" key="8">
    <source>
        <dbReference type="EMBL" id="MCR2044593.1"/>
    </source>
</evidence>
<evidence type="ECO:0000256" key="5">
    <source>
        <dbReference type="ARBA" id="ARBA00023014"/>
    </source>
</evidence>
<dbReference type="InterPro" id="IPR034466">
    <property type="entry name" value="Methyltransferase_Class_B"/>
</dbReference>
<dbReference type="PANTHER" id="PTHR43409">
    <property type="entry name" value="ANAEROBIC MAGNESIUM-PROTOPORPHYRIN IX MONOMETHYL ESTER CYCLASE-RELATED"/>
    <property type="match status" value="1"/>
</dbReference>
<dbReference type="CDD" id="cd02068">
    <property type="entry name" value="radical_SAM_B12_BD"/>
    <property type="match status" value="1"/>
</dbReference>
<reference evidence="8" key="1">
    <citation type="submission" date="2022-07" db="EMBL/GenBank/DDBJ databases">
        <title>Enhanced cultured diversity of the mouse gut microbiota enables custom-made synthetic communities.</title>
        <authorList>
            <person name="Afrizal A."/>
        </authorList>
    </citation>
    <scope>NUCLEOTIDE SEQUENCE</scope>
    <source>
        <strain evidence="8">DSM 29482</strain>
    </source>
</reference>
<dbReference type="InterPro" id="IPR023404">
    <property type="entry name" value="rSAM_horseshoe"/>
</dbReference>
<dbReference type="CDD" id="cd01335">
    <property type="entry name" value="Radical_SAM"/>
    <property type="match status" value="1"/>
</dbReference>
<protein>
    <submittedName>
        <fullName evidence="8">B12-binding domain-containing radical SAM protein</fullName>
    </submittedName>
</protein>
<dbReference type="SUPFAM" id="SSF52242">
    <property type="entry name" value="Cobalamin (vitamin B12)-binding domain"/>
    <property type="match status" value="1"/>
</dbReference>
<dbReference type="Pfam" id="PF04055">
    <property type="entry name" value="Radical_SAM"/>
    <property type="match status" value="1"/>
</dbReference>
<dbReference type="GO" id="GO:0051539">
    <property type="term" value="F:4 iron, 4 sulfur cluster binding"/>
    <property type="evidence" value="ECO:0007669"/>
    <property type="project" value="UniProtKB-KW"/>
</dbReference>
<evidence type="ECO:0000259" key="6">
    <source>
        <dbReference type="PROSITE" id="PS51332"/>
    </source>
</evidence>
<evidence type="ECO:0000256" key="4">
    <source>
        <dbReference type="ARBA" id="ARBA00023004"/>
    </source>
</evidence>
<dbReference type="SFLD" id="SFLDG01082">
    <property type="entry name" value="B12-binding_domain_containing"/>
    <property type="match status" value="1"/>
</dbReference>
<keyword evidence="9" id="KW-1185">Reference proteome</keyword>
<proteinExistence type="predicted"/>
<dbReference type="SFLD" id="SFLDG01123">
    <property type="entry name" value="methyltransferase_(Class_B)"/>
    <property type="match status" value="1"/>
</dbReference>
<name>A0A9X2S5I7_9FIRM</name>
<dbReference type="PROSITE" id="PS51332">
    <property type="entry name" value="B12_BINDING"/>
    <property type="match status" value="1"/>
</dbReference>
<evidence type="ECO:0000256" key="2">
    <source>
        <dbReference type="ARBA" id="ARBA00022691"/>
    </source>
</evidence>
<accession>A0A9X2S5I7</accession>
<dbReference type="InterPro" id="IPR006158">
    <property type="entry name" value="Cobalamin-bd"/>
</dbReference>
<dbReference type="AlphaFoldDB" id="A0A9X2S5I7"/>
<feature type="domain" description="Radical SAM core" evidence="7">
    <location>
        <begin position="211"/>
        <end position="435"/>
    </location>
</feature>
<comment type="cofactor">
    <cofactor evidence="1">
        <name>[4Fe-4S] cluster</name>
        <dbReference type="ChEBI" id="CHEBI:49883"/>
    </cofactor>
</comment>
<keyword evidence="4" id="KW-0408">Iron</keyword>
<dbReference type="Pfam" id="PF02310">
    <property type="entry name" value="B12-binding"/>
    <property type="match status" value="1"/>
</dbReference>
<organism evidence="8 9">
    <name type="scientific">Anaerosalibacter massiliensis</name>
    <dbReference type="NCBI Taxonomy" id="1347392"/>
    <lineage>
        <taxon>Bacteria</taxon>
        <taxon>Bacillati</taxon>
        <taxon>Bacillota</taxon>
        <taxon>Tissierellia</taxon>
        <taxon>Tissierellales</taxon>
        <taxon>Sporanaerobacteraceae</taxon>
        <taxon>Anaerosalibacter</taxon>
    </lineage>
</organism>
<dbReference type="GO" id="GO:0005829">
    <property type="term" value="C:cytosol"/>
    <property type="evidence" value="ECO:0007669"/>
    <property type="project" value="TreeGrafter"/>
</dbReference>
<evidence type="ECO:0000313" key="9">
    <source>
        <dbReference type="Proteomes" id="UP001142078"/>
    </source>
</evidence>
<dbReference type="OrthoDB" id="9801424at2"/>
<dbReference type="Gene3D" id="3.80.30.20">
    <property type="entry name" value="tm_1862 like domain"/>
    <property type="match status" value="1"/>
</dbReference>
<dbReference type="GO" id="GO:0003824">
    <property type="term" value="F:catalytic activity"/>
    <property type="evidence" value="ECO:0007669"/>
    <property type="project" value="InterPro"/>
</dbReference>
<feature type="domain" description="B12-binding" evidence="6">
    <location>
        <begin position="35"/>
        <end position="168"/>
    </location>
</feature>
<gene>
    <name evidence="8" type="ORF">NSA23_10770</name>
</gene>
<sequence length="458" mass="52566">MLRPFNGIYVNKKWGDRSMNNSSGIDILFINLPTNNWYKDKIAKSNSMPPLGLLYVATYAQNQGYKVKVIDFAVETMSQEEFINLLERDKPKIIGLSTYNETWNAQKVMCKIIKSILPQSIVFAGGAFATFCYEDVLSESETDYVIRGEGEIITLELCDYIFGKSHNDVRYIKGICYKDSKGQIINNGIANRIKNLDELGIIPDRTLVNLSNYIMPYTISTARGCPGECIFCSSKSFWGKKVYMRSAKSIFDEVMHLHNKFDTLIFYITDDTFTASYKRAVQFCEMIKETEIKFVWGCESRADVMNENLMKIMTEAGCKKLQIGLESADNDILRKIKKNVSIEQIENGVQLANKYGLHITASYIVGHAYDTHETINKTINFAKKIQREYGAHVVGSVNTPFPGTEQYEKRDELGIKIYENDWNQYILSNPIISTRNINRNELRKYHNIITDVMSWNRN</sequence>
<dbReference type="SMART" id="SM00729">
    <property type="entry name" value="Elp3"/>
    <property type="match status" value="1"/>
</dbReference>
<evidence type="ECO:0000256" key="1">
    <source>
        <dbReference type="ARBA" id="ARBA00001966"/>
    </source>
</evidence>
<comment type="caution">
    <text evidence="8">The sequence shown here is derived from an EMBL/GenBank/DDBJ whole genome shotgun (WGS) entry which is preliminary data.</text>
</comment>
<dbReference type="EMBL" id="JANJZL010000007">
    <property type="protein sequence ID" value="MCR2044593.1"/>
    <property type="molecule type" value="Genomic_DNA"/>
</dbReference>
<dbReference type="RefSeq" id="WP_147524960.1">
    <property type="nucleotide sequence ID" value="NZ_CABKTM010000007.1"/>
</dbReference>
<dbReference type="InterPro" id="IPR058240">
    <property type="entry name" value="rSAM_sf"/>
</dbReference>
<dbReference type="Gene3D" id="3.40.50.280">
    <property type="entry name" value="Cobalamin-binding domain"/>
    <property type="match status" value="1"/>
</dbReference>
<dbReference type="InterPro" id="IPR006638">
    <property type="entry name" value="Elp3/MiaA/NifB-like_rSAM"/>
</dbReference>
<dbReference type="GO" id="GO:0031419">
    <property type="term" value="F:cobalamin binding"/>
    <property type="evidence" value="ECO:0007669"/>
    <property type="project" value="InterPro"/>
</dbReference>
<keyword evidence="2" id="KW-0949">S-adenosyl-L-methionine</keyword>
<dbReference type="SFLD" id="SFLDS00029">
    <property type="entry name" value="Radical_SAM"/>
    <property type="match status" value="1"/>
</dbReference>
<keyword evidence="3" id="KW-0479">Metal-binding</keyword>
<dbReference type="SUPFAM" id="SSF102114">
    <property type="entry name" value="Radical SAM enzymes"/>
    <property type="match status" value="1"/>
</dbReference>
<dbReference type="GO" id="GO:0046872">
    <property type="term" value="F:metal ion binding"/>
    <property type="evidence" value="ECO:0007669"/>
    <property type="project" value="UniProtKB-KW"/>
</dbReference>
<dbReference type="Proteomes" id="UP001142078">
    <property type="component" value="Unassembled WGS sequence"/>
</dbReference>
<dbReference type="PROSITE" id="PS51918">
    <property type="entry name" value="RADICAL_SAM"/>
    <property type="match status" value="1"/>
</dbReference>
<evidence type="ECO:0000256" key="3">
    <source>
        <dbReference type="ARBA" id="ARBA00022723"/>
    </source>
</evidence>
<dbReference type="InterPro" id="IPR036724">
    <property type="entry name" value="Cobalamin-bd_sf"/>
</dbReference>